<dbReference type="Proteomes" id="UP000075635">
    <property type="component" value="Unassembled WGS sequence"/>
</dbReference>
<organism evidence="1 2">
    <name type="scientific">Sorangium cellulosum</name>
    <name type="common">Polyangium cellulosum</name>
    <dbReference type="NCBI Taxonomy" id="56"/>
    <lineage>
        <taxon>Bacteria</taxon>
        <taxon>Pseudomonadati</taxon>
        <taxon>Myxococcota</taxon>
        <taxon>Polyangia</taxon>
        <taxon>Polyangiales</taxon>
        <taxon>Polyangiaceae</taxon>
        <taxon>Sorangium</taxon>
    </lineage>
</organism>
<name>A0A150S174_SORCE</name>
<dbReference type="EMBL" id="JEMB01001573">
    <property type="protein sequence ID" value="KYF86223.1"/>
    <property type="molecule type" value="Genomic_DNA"/>
</dbReference>
<dbReference type="AlphaFoldDB" id="A0A150S174"/>
<sequence length="92" mass="9486">MSGLRRLAAEVAAPGALRLVQLFRGSLRTDPRLSGVPTWSASAGALLDKGATAVALGPAAIVNPAWPQRIAGARAGRIRAGRAPAVQRRPRA</sequence>
<protein>
    <submittedName>
        <fullName evidence="1">Uncharacterized protein</fullName>
    </submittedName>
</protein>
<reference evidence="1 2" key="1">
    <citation type="submission" date="2014-02" db="EMBL/GenBank/DDBJ databases">
        <title>The small core and large imbalanced accessory genome model reveals a collaborative survival strategy of Sorangium cellulosum strains in nature.</title>
        <authorList>
            <person name="Han K."/>
            <person name="Peng R."/>
            <person name="Blom J."/>
            <person name="Li Y.-Z."/>
        </authorList>
    </citation>
    <scope>NUCLEOTIDE SEQUENCE [LARGE SCALE GENOMIC DNA]</scope>
    <source>
        <strain evidence="1 2">So0011-07</strain>
    </source>
</reference>
<accession>A0A150S174</accession>
<gene>
    <name evidence="1" type="ORF">BE17_52300</name>
</gene>
<comment type="caution">
    <text evidence="1">The sequence shown here is derived from an EMBL/GenBank/DDBJ whole genome shotgun (WGS) entry which is preliminary data.</text>
</comment>
<evidence type="ECO:0000313" key="2">
    <source>
        <dbReference type="Proteomes" id="UP000075635"/>
    </source>
</evidence>
<evidence type="ECO:0000313" key="1">
    <source>
        <dbReference type="EMBL" id="KYF86223.1"/>
    </source>
</evidence>
<proteinExistence type="predicted"/>